<dbReference type="EC" id="3.4.23.43" evidence="10"/>
<keyword evidence="11" id="KW-1185">Reference proteome</keyword>
<proteinExistence type="inferred from homology"/>
<evidence type="ECO:0000256" key="2">
    <source>
        <dbReference type="ARBA" id="ARBA00005801"/>
    </source>
</evidence>
<keyword evidence="3" id="KW-1003">Cell membrane</keyword>
<feature type="transmembrane region" description="Helical" evidence="7">
    <location>
        <begin position="129"/>
        <end position="147"/>
    </location>
</feature>
<feature type="transmembrane region" description="Helical" evidence="7">
    <location>
        <begin position="191"/>
        <end position="213"/>
    </location>
</feature>
<feature type="domain" description="Prepilin type IV endopeptidase peptidase" evidence="8">
    <location>
        <begin position="108"/>
        <end position="210"/>
    </location>
</feature>
<dbReference type="GO" id="GO:0004190">
    <property type="term" value="F:aspartic-type endopeptidase activity"/>
    <property type="evidence" value="ECO:0007669"/>
    <property type="project" value="UniProtKB-EC"/>
</dbReference>
<name>A0ABT9XDE2_9BACL</name>
<evidence type="ECO:0000256" key="5">
    <source>
        <dbReference type="ARBA" id="ARBA00022989"/>
    </source>
</evidence>
<organism evidence="10 11">
    <name type="scientific">Alicyclobacillus cycloheptanicus</name>
    <dbReference type="NCBI Taxonomy" id="1457"/>
    <lineage>
        <taxon>Bacteria</taxon>
        <taxon>Bacillati</taxon>
        <taxon>Bacillota</taxon>
        <taxon>Bacilli</taxon>
        <taxon>Bacillales</taxon>
        <taxon>Alicyclobacillaceae</taxon>
        <taxon>Alicyclobacillus</taxon>
    </lineage>
</organism>
<dbReference type="Pfam" id="PF06750">
    <property type="entry name" value="A24_N_bact"/>
    <property type="match status" value="1"/>
</dbReference>
<accession>A0ABT9XDE2</accession>
<evidence type="ECO:0000256" key="4">
    <source>
        <dbReference type="ARBA" id="ARBA00022692"/>
    </source>
</evidence>
<dbReference type="PANTHER" id="PTHR30487:SF0">
    <property type="entry name" value="PREPILIN LEADER PEPTIDASE_N-METHYLTRANSFERASE-RELATED"/>
    <property type="match status" value="1"/>
</dbReference>
<evidence type="ECO:0000256" key="6">
    <source>
        <dbReference type="ARBA" id="ARBA00023136"/>
    </source>
</evidence>
<dbReference type="Proteomes" id="UP001232973">
    <property type="component" value="Unassembled WGS sequence"/>
</dbReference>
<feature type="transmembrane region" description="Helical" evidence="7">
    <location>
        <begin position="79"/>
        <end position="97"/>
    </location>
</feature>
<dbReference type="Pfam" id="PF01478">
    <property type="entry name" value="Peptidase_A24"/>
    <property type="match status" value="1"/>
</dbReference>
<keyword evidence="10" id="KW-0378">Hydrolase</keyword>
<keyword evidence="6 7" id="KW-0472">Membrane</keyword>
<evidence type="ECO:0000313" key="10">
    <source>
        <dbReference type="EMBL" id="MDQ0188308.1"/>
    </source>
</evidence>
<evidence type="ECO:0000313" key="11">
    <source>
        <dbReference type="Proteomes" id="UP001232973"/>
    </source>
</evidence>
<dbReference type="PANTHER" id="PTHR30487">
    <property type="entry name" value="TYPE 4 PREPILIN-LIKE PROTEINS LEADER PEPTIDE-PROCESSING ENZYME"/>
    <property type="match status" value="1"/>
</dbReference>
<keyword evidence="4 7" id="KW-0812">Transmembrane</keyword>
<protein>
    <submittedName>
        <fullName evidence="10">Leader peptidase (Prepilin peptidase)/N-methyltransferase</fullName>
        <ecNumber evidence="10">2.1.1.-</ecNumber>
        <ecNumber evidence="10">3.4.23.43</ecNumber>
    </submittedName>
</protein>
<feature type="transmembrane region" description="Helical" evidence="7">
    <location>
        <begin position="12"/>
        <end position="30"/>
    </location>
</feature>
<feature type="transmembrane region" description="Helical" evidence="7">
    <location>
        <begin position="154"/>
        <end position="171"/>
    </location>
</feature>
<evidence type="ECO:0000256" key="3">
    <source>
        <dbReference type="ARBA" id="ARBA00022475"/>
    </source>
</evidence>
<sequence>MSAVLQMESVFVFVLGIIVGSFLNVVAYRVPRGESVVAPRSSCPSCHTVLRSVELVPILSWLCLGGRCRHCGSTIPVRYPILELVTGALWVATLWWIPNWPARVAWAVFWVLLVAVAGTDLTSMRVPNILSLPGAALAVGLSGVCGVHGWGQTLLGAVVGAGVLFAIHLLSRGSMGLGDVKLYLSIGAMLGPLYAMESLVMASLSGVMVGYGLRMSGLMKKREPMPFVPHIVIGVVVIAFFGHPLTEWYLHNLLATGV</sequence>
<evidence type="ECO:0000259" key="9">
    <source>
        <dbReference type="Pfam" id="PF06750"/>
    </source>
</evidence>
<dbReference type="InterPro" id="IPR000045">
    <property type="entry name" value="Prepilin_IV_endopep_pep"/>
</dbReference>
<comment type="subcellular location">
    <subcellularLocation>
        <location evidence="1">Cell membrane</location>
        <topology evidence="1">Multi-pass membrane protein</topology>
    </subcellularLocation>
</comment>
<keyword evidence="10" id="KW-0489">Methyltransferase</keyword>
<dbReference type="EC" id="2.1.1.-" evidence="10"/>
<dbReference type="InterPro" id="IPR010627">
    <property type="entry name" value="Prepilin_pept_A24_N"/>
</dbReference>
<dbReference type="EMBL" id="JAUSTP010000001">
    <property type="protein sequence ID" value="MDQ0188308.1"/>
    <property type="molecule type" value="Genomic_DNA"/>
</dbReference>
<reference evidence="10 11" key="1">
    <citation type="submission" date="2023-07" db="EMBL/GenBank/DDBJ databases">
        <title>Genomic Encyclopedia of Type Strains, Phase IV (KMG-IV): sequencing the most valuable type-strain genomes for metagenomic binning, comparative biology and taxonomic classification.</title>
        <authorList>
            <person name="Goeker M."/>
        </authorList>
    </citation>
    <scope>NUCLEOTIDE SEQUENCE [LARGE SCALE GENOMIC DNA]</scope>
    <source>
        <strain evidence="10 11">DSM 4006</strain>
    </source>
</reference>
<comment type="caution">
    <text evidence="10">The sequence shown here is derived from an EMBL/GenBank/DDBJ whole genome shotgun (WGS) entry which is preliminary data.</text>
</comment>
<dbReference type="GO" id="GO:0032259">
    <property type="term" value="P:methylation"/>
    <property type="evidence" value="ECO:0007669"/>
    <property type="project" value="UniProtKB-KW"/>
</dbReference>
<dbReference type="InterPro" id="IPR050882">
    <property type="entry name" value="Prepilin_peptidase/N-MTase"/>
</dbReference>
<evidence type="ECO:0000256" key="7">
    <source>
        <dbReference type="SAM" id="Phobius"/>
    </source>
</evidence>
<evidence type="ECO:0000256" key="1">
    <source>
        <dbReference type="ARBA" id="ARBA00004651"/>
    </source>
</evidence>
<dbReference type="RefSeq" id="WP_274455712.1">
    <property type="nucleotide sequence ID" value="NZ_CP067097.1"/>
</dbReference>
<feature type="domain" description="Prepilin peptidase A24 N-terminal" evidence="9">
    <location>
        <begin position="14"/>
        <end position="95"/>
    </location>
</feature>
<feature type="transmembrane region" description="Helical" evidence="7">
    <location>
        <begin position="225"/>
        <end position="245"/>
    </location>
</feature>
<comment type="similarity">
    <text evidence="2">Belongs to the peptidase A24 family.</text>
</comment>
<keyword evidence="5 7" id="KW-1133">Transmembrane helix</keyword>
<dbReference type="GO" id="GO:0008168">
    <property type="term" value="F:methyltransferase activity"/>
    <property type="evidence" value="ECO:0007669"/>
    <property type="project" value="UniProtKB-KW"/>
</dbReference>
<keyword evidence="10" id="KW-0808">Transferase</keyword>
<gene>
    <name evidence="10" type="ORF">J2S03_000112</name>
</gene>
<evidence type="ECO:0000259" key="8">
    <source>
        <dbReference type="Pfam" id="PF01478"/>
    </source>
</evidence>
<dbReference type="Gene3D" id="1.20.120.1220">
    <property type="match status" value="1"/>
</dbReference>